<dbReference type="Proteomes" id="UP000028939">
    <property type="component" value="Chromosome"/>
</dbReference>
<dbReference type="Gene3D" id="2.40.128.270">
    <property type="match status" value="1"/>
</dbReference>
<dbReference type="STRING" id="401472.CUREI_03270"/>
<dbReference type="InterPro" id="IPR005184">
    <property type="entry name" value="DUF306_Meta_HslJ"/>
</dbReference>
<accession>A0A077HJV9</accession>
<evidence type="ECO:0000313" key="4">
    <source>
        <dbReference type="Proteomes" id="UP000028939"/>
    </source>
</evidence>
<feature type="chain" id="PRO_5001718812" description="DUF306 domain-containing protein" evidence="1">
    <location>
        <begin position="31"/>
        <end position="185"/>
    </location>
</feature>
<dbReference type="AlphaFoldDB" id="A0A077HJV9"/>
<evidence type="ECO:0000256" key="1">
    <source>
        <dbReference type="SAM" id="SignalP"/>
    </source>
</evidence>
<dbReference type="EMBL" id="CP009215">
    <property type="protein sequence ID" value="AIL96444.1"/>
    <property type="molecule type" value="Genomic_DNA"/>
</dbReference>
<dbReference type="InterPro" id="IPR038670">
    <property type="entry name" value="HslJ-like_sf"/>
</dbReference>
<dbReference type="Pfam" id="PF03724">
    <property type="entry name" value="META"/>
    <property type="match status" value="1"/>
</dbReference>
<keyword evidence="1" id="KW-0732">Signal</keyword>
<dbReference type="OrthoDB" id="4410190at2"/>
<reference evidence="3 4" key="1">
    <citation type="submission" date="2014-08" db="EMBL/GenBank/DDBJ databases">
        <title>Complete genome sequence of Corynebacterium ureicelerivorans DSM 45051, a lipophilic and urea-splitting isolate from a blood culture of a septicaemia patient.</title>
        <authorList>
            <person name="Tippelt A."/>
            <person name="Albersmeier A."/>
            <person name="Brinkrolf K."/>
            <person name="Ruckert C."/>
            <person name="Tauch A."/>
        </authorList>
    </citation>
    <scope>NUCLEOTIDE SEQUENCE [LARGE SCALE GENOMIC DNA]</scope>
    <source>
        <strain evidence="3 4">IMMIB RIV-2301</strain>
    </source>
</reference>
<proteinExistence type="predicted"/>
<sequence>MTSKTVKTLSAATALAALAGGFIGAGTANAQMSSNGPADIEGWTQMGWSAFSGSVINKGGSHMLLKNLPEGAKPLPAAKAKAALEGPLPVKGDASMTVTFGPDGKLSFFDGCNAGSAGYSIDGAGAVKVGAIAQTQRLCDPTSMNKADELTSILRSNPSVYRFDNETIALAAQGKAIEFSKTAPN</sequence>
<dbReference type="KEGG" id="cuv:CUREI_03270"/>
<feature type="domain" description="DUF306" evidence="2">
    <location>
        <begin position="89"/>
        <end position="174"/>
    </location>
</feature>
<protein>
    <recommendedName>
        <fullName evidence="2">DUF306 domain-containing protein</fullName>
    </recommendedName>
</protein>
<gene>
    <name evidence="3" type="ORF">CUREI_03270</name>
</gene>
<dbReference type="HOGENOM" id="CLU_128092_0_0_11"/>
<evidence type="ECO:0000313" key="3">
    <source>
        <dbReference type="EMBL" id="AIL96444.1"/>
    </source>
</evidence>
<keyword evidence="4" id="KW-1185">Reference proteome</keyword>
<organism evidence="3 4">
    <name type="scientific">Corynebacterium ureicelerivorans</name>
    <dbReference type="NCBI Taxonomy" id="401472"/>
    <lineage>
        <taxon>Bacteria</taxon>
        <taxon>Bacillati</taxon>
        <taxon>Actinomycetota</taxon>
        <taxon>Actinomycetes</taxon>
        <taxon>Mycobacteriales</taxon>
        <taxon>Corynebacteriaceae</taxon>
        <taxon>Corynebacterium</taxon>
    </lineage>
</organism>
<evidence type="ECO:0000259" key="2">
    <source>
        <dbReference type="Pfam" id="PF03724"/>
    </source>
</evidence>
<feature type="signal peptide" evidence="1">
    <location>
        <begin position="1"/>
        <end position="30"/>
    </location>
</feature>
<name>A0A077HJV9_9CORY</name>
<dbReference type="RefSeq" id="WP_038610329.1">
    <property type="nucleotide sequence ID" value="NZ_CP009215.1"/>
</dbReference>